<organism evidence="1 2">
    <name type="scientific">Hyaloscypha variabilis (strain UAMH 11265 / GT02V1 / F)</name>
    <name type="common">Meliniomyces variabilis</name>
    <dbReference type="NCBI Taxonomy" id="1149755"/>
    <lineage>
        <taxon>Eukaryota</taxon>
        <taxon>Fungi</taxon>
        <taxon>Dikarya</taxon>
        <taxon>Ascomycota</taxon>
        <taxon>Pezizomycotina</taxon>
        <taxon>Leotiomycetes</taxon>
        <taxon>Helotiales</taxon>
        <taxon>Hyaloscyphaceae</taxon>
        <taxon>Hyaloscypha</taxon>
        <taxon>Hyaloscypha variabilis</taxon>
    </lineage>
</organism>
<dbReference type="Proteomes" id="UP000235786">
    <property type="component" value="Unassembled WGS sequence"/>
</dbReference>
<accession>A0A2J6QXG8</accession>
<evidence type="ECO:0000313" key="2">
    <source>
        <dbReference type="Proteomes" id="UP000235786"/>
    </source>
</evidence>
<dbReference type="AlphaFoldDB" id="A0A2J6QXG8"/>
<sequence length="77" mass="8301">MLSLAPKPYSHCSQHVLRTCCTLFSLLSFHTPPESSPAAVPFNCMTVDVPYPSPGLCAKLPCSHLPLCSKERGAKSI</sequence>
<evidence type="ECO:0000313" key="1">
    <source>
        <dbReference type="EMBL" id="PMD30952.1"/>
    </source>
</evidence>
<keyword evidence="2" id="KW-1185">Reference proteome</keyword>
<name>A0A2J6QXG8_HYAVF</name>
<proteinExistence type="predicted"/>
<protein>
    <submittedName>
        <fullName evidence="1">Uncharacterized protein</fullName>
    </submittedName>
</protein>
<dbReference type="EMBL" id="KZ613964">
    <property type="protein sequence ID" value="PMD30952.1"/>
    <property type="molecule type" value="Genomic_DNA"/>
</dbReference>
<reference evidence="1 2" key="1">
    <citation type="submission" date="2016-04" db="EMBL/GenBank/DDBJ databases">
        <title>A degradative enzymes factory behind the ericoid mycorrhizal symbiosis.</title>
        <authorList>
            <consortium name="DOE Joint Genome Institute"/>
            <person name="Martino E."/>
            <person name="Morin E."/>
            <person name="Grelet G."/>
            <person name="Kuo A."/>
            <person name="Kohler A."/>
            <person name="Daghino S."/>
            <person name="Barry K."/>
            <person name="Choi C."/>
            <person name="Cichocki N."/>
            <person name="Clum A."/>
            <person name="Copeland A."/>
            <person name="Hainaut M."/>
            <person name="Haridas S."/>
            <person name="Labutti K."/>
            <person name="Lindquist E."/>
            <person name="Lipzen A."/>
            <person name="Khouja H.-R."/>
            <person name="Murat C."/>
            <person name="Ohm R."/>
            <person name="Olson A."/>
            <person name="Spatafora J."/>
            <person name="Veneault-Fourrey C."/>
            <person name="Henrissat B."/>
            <person name="Grigoriev I."/>
            <person name="Martin F."/>
            <person name="Perotto S."/>
        </authorList>
    </citation>
    <scope>NUCLEOTIDE SEQUENCE [LARGE SCALE GENOMIC DNA]</scope>
    <source>
        <strain evidence="1 2">F</strain>
    </source>
</reference>
<gene>
    <name evidence="1" type="ORF">L207DRAFT_195928</name>
</gene>